<protein>
    <submittedName>
        <fullName evidence="3">20397_t:CDS:1</fullName>
    </submittedName>
</protein>
<dbReference type="Proteomes" id="UP000789759">
    <property type="component" value="Unassembled WGS sequence"/>
</dbReference>
<feature type="signal peptide" evidence="2">
    <location>
        <begin position="1"/>
        <end position="24"/>
    </location>
</feature>
<keyword evidence="4" id="KW-1185">Reference proteome</keyword>
<comment type="caution">
    <text evidence="3">The sequence shown here is derived from an EMBL/GenBank/DDBJ whole genome shotgun (WGS) entry which is preliminary data.</text>
</comment>
<dbReference type="AlphaFoldDB" id="A0A9N9I231"/>
<evidence type="ECO:0000313" key="3">
    <source>
        <dbReference type="EMBL" id="CAG8717911.1"/>
    </source>
</evidence>
<keyword evidence="1" id="KW-0812">Transmembrane</keyword>
<gene>
    <name evidence="3" type="ORF">CPELLU_LOCUS12710</name>
</gene>
<sequence length="131" mass="14224">MIHRGFMVFIIILLYTTVFGITSASQINQNVIEDILSNALYRRDSSSDTSNSTQGSTPPLPLPGTQFQMPLVVGPTAASSILALCAITILGGGITRMFARKEKNVNILTNNEELTSVKVEPGISTQQYTYI</sequence>
<reference evidence="3" key="1">
    <citation type="submission" date="2021-06" db="EMBL/GenBank/DDBJ databases">
        <authorList>
            <person name="Kallberg Y."/>
            <person name="Tangrot J."/>
            <person name="Rosling A."/>
        </authorList>
    </citation>
    <scope>NUCLEOTIDE SEQUENCE</scope>
    <source>
        <strain evidence="3">FL966</strain>
    </source>
</reference>
<keyword evidence="1" id="KW-0472">Membrane</keyword>
<name>A0A9N9I231_9GLOM</name>
<accession>A0A9N9I231</accession>
<dbReference type="EMBL" id="CAJVQA010012593">
    <property type="protein sequence ID" value="CAG8717911.1"/>
    <property type="molecule type" value="Genomic_DNA"/>
</dbReference>
<dbReference type="OrthoDB" id="10379671at2759"/>
<dbReference type="InterPro" id="IPR004913">
    <property type="entry name" value="Herpes_gJ"/>
</dbReference>
<evidence type="ECO:0000256" key="1">
    <source>
        <dbReference type="SAM" id="Phobius"/>
    </source>
</evidence>
<evidence type="ECO:0000256" key="2">
    <source>
        <dbReference type="SAM" id="SignalP"/>
    </source>
</evidence>
<dbReference type="Pfam" id="PF03229">
    <property type="entry name" value="Alpha_GJ"/>
    <property type="match status" value="1"/>
</dbReference>
<keyword evidence="1" id="KW-1133">Transmembrane helix</keyword>
<organism evidence="3 4">
    <name type="scientific">Cetraspora pellucida</name>
    <dbReference type="NCBI Taxonomy" id="1433469"/>
    <lineage>
        <taxon>Eukaryota</taxon>
        <taxon>Fungi</taxon>
        <taxon>Fungi incertae sedis</taxon>
        <taxon>Mucoromycota</taxon>
        <taxon>Glomeromycotina</taxon>
        <taxon>Glomeromycetes</taxon>
        <taxon>Diversisporales</taxon>
        <taxon>Gigasporaceae</taxon>
        <taxon>Cetraspora</taxon>
    </lineage>
</organism>
<evidence type="ECO:0000313" key="4">
    <source>
        <dbReference type="Proteomes" id="UP000789759"/>
    </source>
</evidence>
<keyword evidence="2" id="KW-0732">Signal</keyword>
<proteinExistence type="predicted"/>
<feature type="transmembrane region" description="Helical" evidence="1">
    <location>
        <begin position="71"/>
        <end position="94"/>
    </location>
</feature>
<feature type="chain" id="PRO_5040124359" evidence="2">
    <location>
        <begin position="25"/>
        <end position="131"/>
    </location>
</feature>